<keyword evidence="2" id="KW-1185">Reference proteome</keyword>
<evidence type="ECO:0000313" key="1">
    <source>
        <dbReference type="EMBL" id="GAA2187779.1"/>
    </source>
</evidence>
<dbReference type="EMBL" id="BAAAOP010000005">
    <property type="protein sequence ID" value="GAA2187779.1"/>
    <property type="molecule type" value="Genomic_DNA"/>
</dbReference>
<comment type="caution">
    <text evidence="1">The sequence shown here is derived from an EMBL/GenBank/DDBJ whole genome shotgun (WGS) entry which is preliminary data.</text>
</comment>
<dbReference type="Proteomes" id="UP001501084">
    <property type="component" value="Unassembled WGS sequence"/>
</dbReference>
<organism evidence="1 2">
    <name type="scientific">Leucobacter alluvii</name>
    <dbReference type="NCBI Taxonomy" id="340321"/>
    <lineage>
        <taxon>Bacteria</taxon>
        <taxon>Bacillati</taxon>
        <taxon>Actinomycetota</taxon>
        <taxon>Actinomycetes</taxon>
        <taxon>Micrococcales</taxon>
        <taxon>Microbacteriaceae</taxon>
        <taxon>Leucobacter</taxon>
    </lineage>
</organism>
<gene>
    <name evidence="1" type="ORF">GCM10009786_14160</name>
</gene>
<proteinExistence type="predicted"/>
<protein>
    <submittedName>
        <fullName evidence="1">Uncharacterized protein</fullName>
    </submittedName>
</protein>
<sequence length="208" mass="22087">MSQPETVGEPISLDLPLDNSGAFAFDQWPSACAFADETTLSAIFPQSDEIAQSGTDRSLSILQVGAAGTREVTVPEADCTTKVGFPVDELRASDQSVVFLLTANVEAAGDAEFVERNATPKSGDEVQVGDATCVVAPSGLRYDCATPQIAFSVTLDARPYGQYFGESESSYVVDGEEQVYSDDVDAFLTMAQEKILLPVVTANVNRLA</sequence>
<reference evidence="1 2" key="1">
    <citation type="journal article" date="2019" name="Int. J. Syst. Evol. Microbiol.">
        <title>The Global Catalogue of Microorganisms (GCM) 10K type strain sequencing project: providing services to taxonomists for standard genome sequencing and annotation.</title>
        <authorList>
            <consortium name="The Broad Institute Genomics Platform"/>
            <consortium name="The Broad Institute Genome Sequencing Center for Infectious Disease"/>
            <person name="Wu L."/>
            <person name="Ma J."/>
        </authorList>
    </citation>
    <scope>NUCLEOTIDE SEQUENCE [LARGE SCALE GENOMIC DNA]</scope>
    <source>
        <strain evidence="1 2">JCM 14919</strain>
    </source>
</reference>
<name>A0ABN3B5Y6_9MICO</name>
<accession>A0ABN3B5Y6</accession>
<evidence type="ECO:0000313" key="2">
    <source>
        <dbReference type="Proteomes" id="UP001501084"/>
    </source>
</evidence>